<dbReference type="RefSeq" id="WP_068554500.1">
    <property type="nucleotide sequence ID" value="NZ_LOEE01000009.1"/>
</dbReference>
<comment type="caution">
    <text evidence="1">The sequence shown here is derived from an EMBL/GenBank/DDBJ whole genome shotgun (WGS) entry which is preliminary data.</text>
</comment>
<gene>
    <name evidence="1" type="ORF">AN619_03540</name>
</gene>
<protein>
    <submittedName>
        <fullName evidence="1">Uncharacterized protein</fullName>
    </submittedName>
</protein>
<name>A0A140LBH4_9FIRM</name>
<dbReference type="OrthoDB" id="1707761at2"/>
<organism evidence="1 2">
    <name type="scientific">Thermotalea metallivorans</name>
    <dbReference type="NCBI Taxonomy" id="520762"/>
    <lineage>
        <taxon>Bacteria</taxon>
        <taxon>Bacillati</taxon>
        <taxon>Bacillota</taxon>
        <taxon>Clostridia</taxon>
        <taxon>Peptostreptococcales</taxon>
        <taxon>Thermotaleaceae</taxon>
        <taxon>Thermotalea</taxon>
    </lineage>
</organism>
<keyword evidence="2" id="KW-1185">Reference proteome</keyword>
<dbReference type="AlphaFoldDB" id="A0A140LBH4"/>
<dbReference type="EMBL" id="LOEE01000009">
    <property type="protein sequence ID" value="KXG77899.1"/>
    <property type="molecule type" value="Genomic_DNA"/>
</dbReference>
<accession>A0A140LBH4</accession>
<evidence type="ECO:0000313" key="1">
    <source>
        <dbReference type="EMBL" id="KXG77899.1"/>
    </source>
</evidence>
<dbReference type="Proteomes" id="UP000070456">
    <property type="component" value="Unassembled WGS sequence"/>
</dbReference>
<proteinExistence type="predicted"/>
<reference evidence="1 2" key="1">
    <citation type="submission" date="2015-12" db="EMBL/GenBank/DDBJ databases">
        <title>Draft genome sequence of the thermoanaerobe Thermotalea metallivorans, an isolate from the runoff channel of the Great Artesian Basin, Australia.</title>
        <authorList>
            <person name="Patel B.K."/>
        </authorList>
    </citation>
    <scope>NUCLEOTIDE SEQUENCE [LARGE SCALE GENOMIC DNA]</scope>
    <source>
        <strain evidence="1 2">B2-1</strain>
    </source>
</reference>
<evidence type="ECO:0000313" key="2">
    <source>
        <dbReference type="Proteomes" id="UP000070456"/>
    </source>
</evidence>
<sequence>MMDKKYVIRTDASISEPMTREEAVQKAKEYDRQGISAYIISEEEGKRLKNNDFRTPKWS</sequence>